<evidence type="ECO:0000313" key="2">
    <source>
        <dbReference type="Proteomes" id="UP001066276"/>
    </source>
</evidence>
<reference evidence="1" key="1">
    <citation type="journal article" date="2022" name="bioRxiv">
        <title>Sequencing and chromosome-scale assembly of the giantPleurodeles waltlgenome.</title>
        <authorList>
            <person name="Brown T."/>
            <person name="Elewa A."/>
            <person name="Iarovenko S."/>
            <person name="Subramanian E."/>
            <person name="Araus A.J."/>
            <person name="Petzold A."/>
            <person name="Susuki M."/>
            <person name="Suzuki K.-i.T."/>
            <person name="Hayashi T."/>
            <person name="Toyoda A."/>
            <person name="Oliveira C."/>
            <person name="Osipova E."/>
            <person name="Leigh N.D."/>
            <person name="Simon A."/>
            <person name="Yun M.H."/>
        </authorList>
    </citation>
    <scope>NUCLEOTIDE SEQUENCE</scope>
    <source>
        <strain evidence="1">20211129_DDA</strain>
        <tissue evidence="1">Liver</tissue>
    </source>
</reference>
<accession>A0AAV7Q057</accession>
<comment type="caution">
    <text evidence="1">The sequence shown here is derived from an EMBL/GenBank/DDBJ whole genome shotgun (WGS) entry which is preliminary data.</text>
</comment>
<gene>
    <name evidence="1" type="ORF">NDU88_009712</name>
</gene>
<sequence length="90" mass="9642">MAVADRKVAVAMRLLSEARHLNLMCKGDTVKDVAHPACQALACMATVVVACSLPQKWKAESLHVQIREEDIRFSAAGSIATGPCPIELTP</sequence>
<dbReference type="AlphaFoldDB" id="A0AAV7Q057"/>
<name>A0AAV7Q057_PLEWA</name>
<keyword evidence="2" id="KW-1185">Reference proteome</keyword>
<protein>
    <submittedName>
        <fullName evidence="1">Uncharacterized protein</fullName>
    </submittedName>
</protein>
<organism evidence="1 2">
    <name type="scientific">Pleurodeles waltl</name>
    <name type="common">Iberian ribbed newt</name>
    <dbReference type="NCBI Taxonomy" id="8319"/>
    <lineage>
        <taxon>Eukaryota</taxon>
        <taxon>Metazoa</taxon>
        <taxon>Chordata</taxon>
        <taxon>Craniata</taxon>
        <taxon>Vertebrata</taxon>
        <taxon>Euteleostomi</taxon>
        <taxon>Amphibia</taxon>
        <taxon>Batrachia</taxon>
        <taxon>Caudata</taxon>
        <taxon>Salamandroidea</taxon>
        <taxon>Salamandridae</taxon>
        <taxon>Pleurodelinae</taxon>
        <taxon>Pleurodeles</taxon>
    </lineage>
</organism>
<dbReference type="EMBL" id="JANPWB010000011">
    <property type="protein sequence ID" value="KAJ1131375.1"/>
    <property type="molecule type" value="Genomic_DNA"/>
</dbReference>
<evidence type="ECO:0000313" key="1">
    <source>
        <dbReference type="EMBL" id="KAJ1131375.1"/>
    </source>
</evidence>
<dbReference type="Proteomes" id="UP001066276">
    <property type="component" value="Chromosome 7"/>
</dbReference>
<proteinExistence type="predicted"/>